<proteinExistence type="predicted"/>
<evidence type="ECO:0000256" key="1">
    <source>
        <dbReference type="ARBA" id="ARBA00022679"/>
    </source>
</evidence>
<dbReference type="GO" id="GO:0008194">
    <property type="term" value="F:UDP-glycosyltransferase activity"/>
    <property type="evidence" value="ECO:0007669"/>
    <property type="project" value="InterPro"/>
</dbReference>
<name>A0A218W3B2_PUNGR</name>
<accession>A0A218W3B2</accession>
<dbReference type="Proteomes" id="UP000197138">
    <property type="component" value="Unassembled WGS sequence"/>
</dbReference>
<reference evidence="3" key="1">
    <citation type="journal article" date="2017" name="Plant J.">
        <title>The pomegranate (Punica granatum L.) genome and the genomics of punicalagin biosynthesis.</title>
        <authorList>
            <person name="Qin G."/>
            <person name="Xu C."/>
            <person name="Ming R."/>
            <person name="Tang H."/>
            <person name="Guyot R."/>
            <person name="Kramer E.M."/>
            <person name="Hu Y."/>
            <person name="Yi X."/>
            <person name="Qi Y."/>
            <person name="Xu X."/>
            <person name="Gao Z."/>
            <person name="Pan H."/>
            <person name="Jian J."/>
            <person name="Tian Y."/>
            <person name="Yue Z."/>
            <person name="Xu Y."/>
        </authorList>
    </citation>
    <scope>NUCLEOTIDE SEQUENCE [LARGE SCALE GENOMIC DNA]</scope>
    <source>
        <strain evidence="3">cv. Dabenzi</strain>
    </source>
</reference>
<dbReference type="PANTHER" id="PTHR48045:SF30">
    <property type="entry name" value="UDP-GLYCOSYLTRANSFERASE 76H1-LIKE"/>
    <property type="match status" value="1"/>
</dbReference>
<protein>
    <submittedName>
        <fullName evidence="2">Uncharacterized protein</fullName>
    </submittedName>
</protein>
<dbReference type="Pfam" id="PF00201">
    <property type="entry name" value="UDPGT"/>
    <property type="match status" value="1"/>
</dbReference>
<dbReference type="EMBL" id="MTKT01005538">
    <property type="protein sequence ID" value="OWM66731.1"/>
    <property type="molecule type" value="Genomic_DNA"/>
</dbReference>
<comment type="caution">
    <text evidence="2">The sequence shown here is derived from an EMBL/GenBank/DDBJ whole genome shotgun (WGS) entry which is preliminary data.</text>
</comment>
<dbReference type="Gene3D" id="3.40.50.2000">
    <property type="entry name" value="Glycogen Phosphorylase B"/>
    <property type="match status" value="1"/>
</dbReference>
<organism evidence="2 3">
    <name type="scientific">Punica granatum</name>
    <name type="common">Pomegranate</name>
    <dbReference type="NCBI Taxonomy" id="22663"/>
    <lineage>
        <taxon>Eukaryota</taxon>
        <taxon>Viridiplantae</taxon>
        <taxon>Streptophyta</taxon>
        <taxon>Embryophyta</taxon>
        <taxon>Tracheophyta</taxon>
        <taxon>Spermatophyta</taxon>
        <taxon>Magnoliopsida</taxon>
        <taxon>eudicotyledons</taxon>
        <taxon>Gunneridae</taxon>
        <taxon>Pentapetalae</taxon>
        <taxon>rosids</taxon>
        <taxon>malvids</taxon>
        <taxon>Myrtales</taxon>
        <taxon>Lythraceae</taxon>
        <taxon>Punica</taxon>
    </lineage>
</organism>
<dbReference type="SUPFAM" id="SSF53756">
    <property type="entry name" value="UDP-Glycosyltransferase/glycogen phosphorylase"/>
    <property type="match status" value="1"/>
</dbReference>
<dbReference type="InterPro" id="IPR002213">
    <property type="entry name" value="UDP_glucos_trans"/>
</dbReference>
<keyword evidence="1" id="KW-0808">Transferase</keyword>
<evidence type="ECO:0000313" key="2">
    <source>
        <dbReference type="EMBL" id="OWM66731.1"/>
    </source>
</evidence>
<dbReference type="PANTHER" id="PTHR48045">
    <property type="entry name" value="UDP-GLYCOSYLTRANSFERASE 72B1"/>
    <property type="match status" value="1"/>
</dbReference>
<sequence>MDKHRIDNISSTETILQQEEEVGTPCVIYDGAMYFSEGVASELRISCMVFRTLCAGNVRIHKEYPRLIEDCHIPLQASVDEKDLIEMAWGLANREQRFLWEIRPSSVQGSEWTDFLPKGFIERVGGRGLIIKWAPQKEVLSHESTGGFWSHCR</sequence>
<dbReference type="AlphaFoldDB" id="A0A218W3B2"/>
<evidence type="ECO:0000313" key="3">
    <source>
        <dbReference type="Proteomes" id="UP000197138"/>
    </source>
</evidence>
<gene>
    <name evidence="2" type="ORF">CDL15_Pgr010382</name>
</gene>